<evidence type="ECO:0000256" key="10">
    <source>
        <dbReference type="ARBA" id="ARBA00023136"/>
    </source>
</evidence>
<dbReference type="PANTHER" id="PTHR30612:SF0">
    <property type="entry name" value="CHLOROPLAST PROTEIN-TRANSPORTING ATPASE"/>
    <property type="match status" value="1"/>
</dbReference>
<dbReference type="PRINTS" id="PR00906">
    <property type="entry name" value="SECA"/>
</dbReference>
<evidence type="ECO:0000256" key="4">
    <source>
        <dbReference type="ARBA" id="ARBA00022519"/>
    </source>
</evidence>
<dbReference type="EMBL" id="JFAX01000009">
    <property type="protein sequence ID" value="EXI67589.1"/>
    <property type="molecule type" value="Genomic_DNA"/>
</dbReference>
<name>A0A011PMN6_9PROT</name>
<comment type="similarity">
    <text evidence="11">Belongs to the SecA family.</text>
</comment>
<keyword evidence="6 11" id="KW-0067">ATP-binding</keyword>
<dbReference type="PANTHER" id="PTHR30612">
    <property type="entry name" value="SECA INNER MEMBRANE COMPONENT OF SEC PROTEIN SECRETION SYSTEM"/>
    <property type="match status" value="1"/>
</dbReference>
<dbReference type="InterPro" id="IPR044722">
    <property type="entry name" value="SecA_SF2_C"/>
</dbReference>
<keyword evidence="2 11" id="KW-1003">Cell membrane</keyword>
<dbReference type="Pfam" id="PF07517">
    <property type="entry name" value="SecA_DEAD"/>
    <property type="match status" value="1"/>
</dbReference>
<evidence type="ECO:0000256" key="8">
    <source>
        <dbReference type="ARBA" id="ARBA00022967"/>
    </source>
</evidence>
<reference evidence="15" key="1">
    <citation type="submission" date="2014-02" db="EMBL/GenBank/DDBJ databases">
        <title>Expanding our view of genomic diversity in Candidatus Accumulibacter clades.</title>
        <authorList>
            <person name="Skennerton C.T."/>
            <person name="Barr J.J."/>
            <person name="Slater F.R."/>
            <person name="Bond P.L."/>
            <person name="Tyson G.W."/>
        </authorList>
    </citation>
    <scope>NUCLEOTIDE SEQUENCE [LARGE SCALE GENOMIC DNA]</scope>
</reference>
<comment type="subcellular location">
    <subcellularLocation>
        <location evidence="11">Cell membrane</location>
        <topology evidence="11">Peripheral membrane protein</topology>
        <orientation evidence="11">Cytoplasmic side</orientation>
    </subcellularLocation>
    <subcellularLocation>
        <location evidence="11">Cytoplasm</location>
    </subcellularLocation>
    <text evidence="11">Distribution is 50-50.</text>
</comment>
<dbReference type="AlphaFoldDB" id="A0A011PMN6"/>
<dbReference type="GO" id="GO:0005737">
    <property type="term" value="C:cytoplasm"/>
    <property type="evidence" value="ECO:0007669"/>
    <property type="project" value="UniProtKB-SubCell"/>
</dbReference>
<dbReference type="InterPro" id="IPR011115">
    <property type="entry name" value="SecA_DEAD"/>
</dbReference>
<feature type="domain" description="SecA family profile" evidence="14">
    <location>
        <begin position="35"/>
        <end position="627"/>
    </location>
</feature>
<dbReference type="InterPro" id="IPR014018">
    <property type="entry name" value="SecA_motor_DEAD"/>
</dbReference>
<evidence type="ECO:0000313" key="16">
    <source>
        <dbReference type="Proteomes" id="UP000020218"/>
    </source>
</evidence>
<dbReference type="PROSITE" id="PS51196">
    <property type="entry name" value="SECA_MOTOR_DEAD"/>
    <property type="match status" value="1"/>
</dbReference>
<evidence type="ECO:0000256" key="5">
    <source>
        <dbReference type="ARBA" id="ARBA00022741"/>
    </source>
</evidence>
<dbReference type="SUPFAM" id="SSF52540">
    <property type="entry name" value="P-loop containing nucleoside triphosphate hydrolases"/>
    <property type="match status" value="2"/>
</dbReference>
<dbReference type="HAMAP" id="MF_01382">
    <property type="entry name" value="SecA"/>
    <property type="match status" value="1"/>
</dbReference>
<feature type="binding site" evidence="11">
    <location>
        <position position="119"/>
    </location>
    <ligand>
        <name>ATP</name>
        <dbReference type="ChEBI" id="CHEBI:30616"/>
    </ligand>
</feature>
<dbReference type="EC" id="7.4.2.8" evidence="11"/>
<dbReference type="InterPro" id="IPR020937">
    <property type="entry name" value="SecA_CS"/>
</dbReference>
<dbReference type="InterPro" id="IPR011130">
    <property type="entry name" value="SecA_preprotein_X-link_dom"/>
</dbReference>
<dbReference type="STRING" id="1454001.AW08_01850"/>
<comment type="subunit">
    <text evidence="11">Monomer and homodimer. Part of the essential Sec protein translocation apparatus which comprises SecA, SecYEG and auxiliary proteins SecDF-YajC and YidC.</text>
</comment>
<comment type="caution">
    <text evidence="15">The sequence shown here is derived from an EMBL/GenBank/DDBJ whole genome shotgun (WGS) entry which is preliminary data.</text>
</comment>
<dbReference type="GO" id="GO:0006605">
    <property type="term" value="P:protein targeting"/>
    <property type="evidence" value="ECO:0007669"/>
    <property type="project" value="UniProtKB-UniRule"/>
</dbReference>
<comment type="catalytic activity">
    <reaction evidence="11">
        <text>ATP + H2O + cellular proteinSide 1 = ADP + phosphate + cellular proteinSide 2.</text>
        <dbReference type="EC" id="7.4.2.8"/>
    </reaction>
</comment>
<dbReference type="SMART" id="SM00958">
    <property type="entry name" value="SecA_PP_bind"/>
    <property type="match status" value="1"/>
</dbReference>
<dbReference type="GO" id="GO:0017038">
    <property type="term" value="P:protein import"/>
    <property type="evidence" value="ECO:0007669"/>
    <property type="project" value="InterPro"/>
</dbReference>
<keyword evidence="9 11" id="KW-0811">Translocation</keyword>
<dbReference type="CDD" id="cd18803">
    <property type="entry name" value="SF2_C_secA"/>
    <property type="match status" value="1"/>
</dbReference>
<dbReference type="GO" id="GO:0065002">
    <property type="term" value="P:intracellular protein transmembrane transport"/>
    <property type="evidence" value="ECO:0007669"/>
    <property type="project" value="UniProtKB-UniRule"/>
</dbReference>
<dbReference type="Pfam" id="PF01043">
    <property type="entry name" value="SecA_PP_bind"/>
    <property type="match status" value="1"/>
</dbReference>
<dbReference type="Gene3D" id="3.40.50.300">
    <property type="entry name" value="P-loop containing nucleotide triphosphate hydrolases"/>
    <property type="match status" value="2"/>
</dbReference>
<dbReference type="Gene3D" id="3.90.1440.10">
    <property type="entry name" value="SecA, preprotein cross-linking domain"/>
    <property type="match status" value="1"/>
</dbReference>
<keyword evidence="8 11" id="KW-1278">Translocase</keyword>
<dbReference type="GO" id="GO:0008564">
    <property type="term" value="F:protein-exporting ATPase activity"/>
    <property type="evidence" value="ECO:0007669"/>
    <property type="project" value="UniProtKB-EC"/>
</dbReference>
<feature type="binding site" evidence="11">
    <location>
        <position position="549"/>
    </location>
    <ligand>
        <name>ATP</name>
        <dbReference type="ChEBI" id="CHEBI:30616"/>
    </ligand>
</feature>
<evidence type="ECO:0000259" key="14">
    <source>
        <dbReference type="PROSITE" id="PS51196"/>
    </source>
</evidence>
<evidence type="ECO:0000256" key="6">
    <source>
        <dbReference type="ARBA" id="ARBA00022840"/>
    </source>
</evidence>
<dbReference type="Pfam" id="PF21090">
    <property type="entry name" value="P-loop_SecA"/>
    <property type="match status" value="1"/>
</dbReference>
<dbReference type="PATRIC" id="fig|1454001.3.peg.1845"/>
<keyword evidence="3 11" id="KW-0963">Cytoplasm</keyword>
<keyword evidence="4" id="KW-0997">Cell inner membrane</keyword>
<gene>
    <name evidence="11" type="primary">secA</name>
    <name evidence="15" type="ORF">AW08_01850</name>
</gene>
<dbReference type="InterPro" id="IPR000185">
    <property type="entry name" value="SecA"/>
</dbReference>
<organism evidence="15 16">
    <name type="scientific">Candidatus Accumulibacter adjunctus</name>
    <dbReference type="NCBI Taxonomy" id="1454001"/>
    <lineage>
        <taxon>Bacteria</taxon>
        <taxon>Pseudomonadati</taxon>
        <taxon>Pseudomonadota</taxon>
        <taxon>Betaproteobacteria</taxon>
        <taxon>Candidatus Accumulibacter</taxon>
    </lineage>
</organism>
<comment type="function">
    <text evidence="11">Part of the Sec protein translocase complex. Interacts with the SecYEG preprotein conducting channel. Has a central role in coupling the hydrolysis of ATP to the transfer of proteins into and across the cell membrane, serving both as a receptor for the preprotein-SecB complex and as an ATP-driven molecular motor driving the stepwise translocation of polypeptide chains across the membrane.</text>
</comment>
<accession>A0A011PMN6</accession>
<dbReference type="FunFam" id="3.40.50.300:FF:000429">
    <property type="entry name" value="Preprotein translocase subunit SecA"/>
    <property type="match status" value="1"/>
</dbReference>
<feature type="binding site" evidence="11">
    <location>
        <begin position="137"/>
        <end position="141"/>
    </location>
    <ligand>
        <name>ATP</name>
        <dbReference type="ChEBI" id="CHEBI:30616"/>
    </ligand>
</feature>
<proteinExistence type="inferred from homology"/>
<keyword evidence="5 11" id="KW-0547">Nucleotide-binding</keyword>
<dbReference type="PROSITE" id="PS51194">
    <property type="entry name" value="HELICASE_CTER"/>
    <property type="match status" value="1"/>
</dbReference>
<dbReference type="GO" id="GO:0005524">
    <property type="term" value="F:ATP binding"/>
    <property type="evidence" value="ECO:0007669"/>
    <property type="project" value="UniProtKB-UniRule"/>
</dbReference>
<feature type="domain" description="Helicase C-terminal" evidence="13">
    <location>
        <begin position="467"/>
        <end position="659"/>
    </location>
</feature>
<dbReference type="InterPro" id="IPR014001">
    <property type="entry name" value="Helicase_ATP-bd"/>
</dbReference>
<feature type="domain" description="Helicase ATP-binding" evidence="12">
    <location>
        <begin position="121"/>
        <end position="301"/>
    </location>
</feature>
<protein>
    <recommendedName>
        <fullName evidence="11">Protein translocase subunit SecA</fullName>
        <ecNumber evidence="11">7.4.2.8</ecNumber>
    </recommendedName>
</protein>
<evidence type="ECO:0000256" key="7">
    <source>
        <dbReference type="ARBA" id="ARBA00022927"/>
    </source>
</evidence>
<dbReference type="InterPro" id="IPR036670">
    <property type="entry name" value="SecA_X-link_sf"/>
</dbReference>
<evidence type="ECO:0000256" key="2">
    <source>
        <dbReference type="ARBA" id="ARBA00022475"/>
    </source>
</evidence>
<keyword evidence="1 11" id="KW-0813">Transport</keyword>
<dbReference type="InterPro" id="IPR001650">
    <property type="entry name" value="Helicase_C-like"/>
</dbReference>
<evidence type="ECO:0000256" key="1">
    <source>
        <dbReference type="ARBA" id="ARBA00022448"/>
    </source>
</evidence>
<evidence type="ECO:0000313" key="15">
    <source>
        <dbReference type="EMBL" id="EXI67589.1"/>
    </source>
</evidence>
<dbReference type="SMART" id="SM00957">
    <property type="entry name" value="SecA_DEAD"/>
    <property type="match status" value="1"/>
</dbReference>
<evidence type="ECO:0000256" key="3">
    <source>
        <dbReference type="ARBA" id="ARBA00022490"/>
    </source>
</evidence>
<evidence type="ECO:0000259" key="12">
    <source>
        <dbReference type="PROSITE" id="PS51192"/>
    </source>
</evidence>
<dbReference type="GO" id="GO:0005886">
    <property type="term" value="C:plasma membrane"/>
    <property type="evidence" value="ECO:0007669"/>
    <property type="project" value="UniProtKB-SubCell"/>
</dbReference>
<keyword evidence="10 11" id="KW-0472">Membrane</keyword>
<dbReference type="SUPFAM" id="SSF81767">
    <property type="entry name" value="Pre-protein crosslinking domain of SecA"/>
    <property type="match status" value="1"/>
</dbReference>
<dbReference type="CDD" id="cd17928">
    <property type="entry name" value="DEXDc_SecA"/>
    <property type="match status" value="1"/>
</dbReference>
<sequence length="669" mass="73271">MSRALLAGWQVHAFAPGLYPERGDLRDNRFDRLLGRLGGRWAPRGASLRRQRGRRFVAQVEAQADALAALDDGELGRRAAAVRLTLASDGLAEAAVVACFALVREVCARLLGLRHYPVQLLGGHALLYGKLAEMQTGEGKTLTAVLPAVTVALAGAPVHVITVNDYLARRDAELLAPVYRFFGLRVGLVVPGQERDERVAAYACDVSYCVNKDLVFDYLRDRISQKRRRSASRALVDGWLAGARPGAAAPALLRGLFYAIVDEADSVLIDEARTPLIISSDTDDPQGRALYEQALALAAGLAAKEHYRLRRHERSIELSDAGRGAVGEFARGLPGLWAIARAREELVEQALSALHLFELDRHYLIADGKLQIVDEYTGRVLPDRSWERGLHQMLEVKEGLDLSKRRDTISRITYQRFFRRYLCLAGMTGTATEVAPEMRSVYALDVVPIPTNEPMIRRHLGQRVYCDGERRWAAVVERAGEMRAGGRAVLIGTRSVAASEVASQRLLAAGLPHEVLNARQDAQEAEIIRQAGTPGRITVATNMAGRGTDIVLSDAVRAAGGLHVILSEFHDAARIDRQLFGRAGRQGDPGSCEAIVALDDELFVAHAAPWLGWLRARAAADGLLPPALGRLLRRLAQGAAERQNARIRRQTMEQDKRVEQSLAFAGRGE</sequence>
<evidence type="ECO:0000256" key="9">
    <source>
        <dbReference type="ARBA" id="ARBA00023010"/>
    </source>
</evidence>
<dbReference type="InterPro" id="IPR027417">
    <property type="entry name" value="P-loop_NTPase"/>
</dbReference>
<evidence type="ECO:0000259" key="13">
    <source>
        <dbReference type="PROSITE" id="PS51194"/>
    </source>
</evidence>
<keyword evidence="16" id="KW-1185">Reference proteome</keyword>
<dbReference type="PROSITE" id="PS51192">
    <property type="entry name" value="HELICASE_ATP_BIND_1"/>
    <property type="match status" value="1"/>
</dbReference>
<evidence type="ECO:0000256" key="11">
    <source>
        <dbReference type="HAMAP-Rule" id="MF_01382"/>
    </source>
</evidence>
<dbReference type="PROSITE" id="PS01312">
    <property type="entry name" value="SECA"/>
    <property type="match status" value="1"/>
</dbReference>
<dbReference type="Proteomes" id="UP000020218">
    <property type="component" value="Unassembled WGS sequence"/>
</dbReference>
<keyword evidence="7 11" id="KW-0653">Protein transport</keyword>